<protein>
    <recommendedName>
        <fullName evidence="9">Inositol-1-monophosphatase</fullName>
        <ecNumber evidence="9">3.1.3.25</ecNumber>
    </recommendedName>
</protein>
<dbReference type="GO" id="GO:0006021">
    <property type="term" value="P:inositol biosynthetic process"/>
    <property type="evidence" value="ECO:0007669"/>
    <property type="project" value="UniProtKB-UniPathway"/>
</dbReference>
<comment type="pathway">
    <text evidence="3 9">Polyol metabolism; myo-inositol biosynthesis; myo-inositol from D-glucose 6-phosphate: step 2/2.</text>
</comment>
<dbReference type="FunFam" id="3.40.190.80:FF:000002">
    <property type="entry name" value="Inositol-1-monophosphatase"/>
    <property type="match status" value="1"/>
</dbReference>
<dbReference type="InterPro" id="IPR000760">
    <property type="entry name" value="Inositol_monophosphatase-like"/>
</dbReference>
<dbReference type="GO" id="GO:0008934">
    <property type="term" value="F:inositol monophosphate 1-phosphatase activity"/>
    <property type="evidence" value="ECO:0007669"/>
    <property type="project" value="InterPro"/>
</dbReference>
<dbReference type="PRINTS" id="PR00377">
    <property type="entry name" value="IMPHPHTASES"/>
</dbReference>
<comment type="cofactor">
    <cofactor evidence="2 8 9">
        <name>Mg(2+)</name>
        <dbReference type="ChEBI" id="CHEBI:18420"/>
    </cofactor>
</comment>
<keyword evidence="10" id="KW-1185">Reference proteome</keyword>
<evidence type="ECO:0000256" key="5">
    <source>
        <dbReference type="ARBA" id="ARBA00022723"/>
    </source>
</evidence>
<dbReference type="UniPathway" id="UPA00823">
    <property type="reaction ID" value="UER00788"/>
</dbReference>
<dbReference type="GO" id="GO:0046872">
    <property type="term" value="F:metal ion binding"/>
    <property type="evidence" value="ECO:0007669"/>
    <property type="project" value="UniProtKB-KW"/>
</dbReference>
<evidence type="ECO:0000256" key="4">
    <source>
        <dbReference type="ARBA" id="ARBA00009759"/>
    </source>
</evidence>
<evidence type="ECO:0000256" key="2">
    <source>
        <dbReference type="ARBA" id="ARBA00001946"/>
    </source>
</evidence>
<comment type="catalytic activity">
    <reaction evidence="1 9">
        <text>a myo-inositol phosphate + H2O = myo-inositol + phosphate</text>
        <dbReference type="Rhea" id="RHEA:24056"/>
        <dbReference type="ChEBI" id="CHEBI:15377"/>
        <dbReference type="ChEBI" id="CHEBI:17268"/>
        <dbReference type="ChEBI" id="CHEBI:43474"/>
        <dbReference type="ChEBI" id="CHEBI:84139"/>
        <dbReference type="EC" id="3.1.3.25"/>
    </reaction>
</comment>
<dbReference type="RefSeq" id="XP_030386163.1">
    <property type="nucleotide sequence ID" value="XM_030530303.1"/>
</dbReference>
<dbReference type="PRINTS" id="PR00378">
    <property type="entry name" value="LIIMPHPHTASE"/>
</dbReference>
<keyword evidence="5 8" id="KW-0479">Metal-binding</keyword>
<evidence type="ECO:0000256" key="3">
    <source>
        <dbReference type="ARBA" id="ARBA00005152"/>
    </source>
</evidence>
<name>A0A6J2UFI1_DROLE</name>
<dbReference type="OrthoDB" id="7883029at2759"/>
<dbReference type="InterPro" id="IPR033942">
    <property type="entry name" value="IMPase"/>
</dbReference>
<dbReference type="PANTHER" id="PTHR20854">
    <property type="entry name" value="INOSITOL MONOPHOSPHATASE"/>
    <property type="match status" value="1"/>
</dbReference>
<evidence type="ECO:0000256" key="9">
    <source>
        <dbReference type="RuleBase" id="RU364068"/>
    </source>
</evidence>
<evidence type="ECO:0000256" key="6">
    <source>
        <dbReference type="ARBA" id="ARBA00022801"/>
    </source>
</evidence>
<organism evidence="10 11">
    <name type="scientific">Drosophila lebanonensis</name>
    <name type="common">Fruit fly</name>
    <name type="synonym">Scaptodrosophila lebanonensis</name>
    <dbReference type="NCBI Taxonomy" id="7225"/>
    <lineage>
        <taxon>Eukaryota</taxon>
        <taxon>Metazoa</taxon>
        <taxon>Ecdysozoa</taxon>
        <taxon>Arthropoda</taxon>
        <taxon>Hexapoda</taxon>
        <taxon>Insecta</taxon>
        <taxon>Pterygota</taxon>
        <taxon>Neoptera</taxon>
        <taxon>Endopterygota</taxon>
        <taxon>Diptera</taxon>
        <taxon>Brachycera</taxon>
        <taxon>Muscomorpha</taxon>
        <taxon>Ephydroidea</taxon>
        <taxon>Drosophilidae</taxon>
        <taxon>Scaptodrosophila</taxon>
    </lineage>
</organism>
<dbReference type="AlphaFoldDB" id="A0A6J2UFI1"/>
<evidence type="ECO:0000313" key="11">
    <source>
        <dbReference type="RefSeq" id="XP_030386163.1"/>
    </source>
</evidence>
<dbReference type="InterPro" id="IPR020552">
    <property type="entry name" value="Inositol_monoPase_Li-sen"/>
</dbReference>
<evidence type="ECO:0000256" key="1">
    <source>
        <dbReference type="ARBA" id="ARBA00001033"/>
    </source>
</evidence>
<reference evidence="11" key="1">
    <citation type="submission" date="2025-08" db="UniProtKB">
        <authorList>
            <consortium name="RefSeq"/>
        </authorList>
    </citation>
    <scope>IDENTIFICATION</scope>
    <source>
        <strain evidence="11">11010-0011.00</strain>
        <tissue evidence="11">Whole body</tissue>
    </source>
</reference>
<dbReference type="PROSITE" id="PS00630">
    <property type="entry name" value="IMP_2"/>
    <property type="match status" value="1"/>
</dbReference>
<keyword evidence="6 9" id="KW-0378">Hydrolase</keyword>
<dbReference type="Proteomes" id="UP000504634">
    <property type="component" value="Unplaced"/>
</dbReference>
<dbReference type="Gene3D" id="3.40.190.80">
    <property type="match status" value="1"/>
</dbReference>
<evidence type="ECO:0000313" key="10">
    <source>
        <dbReference type="Proteomes" id="UP000504634"/>
    </source>
</evidence>
<dbReference type="InterPro" id="IPR020550">
    <property type="entry name" value="Inositol_monophosphatase_CS"/>
</dbReference>
<feature type="binding site" evidence="8">
    <location>
        <position position="89"/>
    </location>
    <ligand>
        <name>Mg(2+)</name>
        <dbReference type="ChEBI" id="CHEBI:18420"/>
        <label>1</label>
        <note>catalytic</note>
    </ligand>
</feature>
<feature type="binding site" evidence="8">
    <location>
        <position position="238"/>
    </location>
    <ligand>
        <name>Mg(2+)</name>
        <dbReference type="ChEBI" id="CHEBI:18420"/>
        <label>1</label>
        <note>catalytic</note>
    </ligand>
</feature>
<feature type="binding site" evidence="8">
    <location>
        <position position="114"/>
    </location>
    <ligand>
        <name>Mg(2+)</name>
        <dbReference type="ChEBI" id="CHEBI:18420"/>
        <label>1</label>
        <note>catalytic</note>
    </ligand>
</feature>
<dbReference type="GO" id="GO:0007165">
    <property type="term" value="P:signal transduction"/>
    <property type="evidence" value="ECO:0007669"/>
    <property type="project" value="TreeGrafter"/>
</dbReference>
<proteinExistence type="inferred from homology"/>
<feature type="binding site" evidence="8">
    <location>
        <position position="113"/>
    </location>
    <ligand>
        <name>Mg(2+)</name>
        <dbReference type="ChEBI" id="CHEBI:18420"/>
        <label>1</label>
        <note>catalytic</note>
    </ligand>
</feature>
<evidence type="ECO:0000256" key="8">
    <source>
        <dbReference type="PIRSR" id="PIRSR600760-2"/>
    </source>
</evidence>
<gene>
    <name evidence="11" type="primary">LOC115632986</name>
</gene>
<accession>A0A6J2UFI1</accession>
<dbReference type="GeneID" id="115632986"/>
<feature type="binding site" evidence="8">
    <location>
        <position position="111"/>
    </location>
    <ligand>
        <name>Mg(2+)</name>
        <dbReference type="ChEBI" id="CHEBI:18420"/>
        <label>1</label>
        <note>catalytic</note>
    </ligand>
</feature>
<comment type="similarity">
    <text evidence="4 9">Belongs to the inositol monophosphatase superfamily.</text>
</comment>
<dbReference type="Gene3D" id="3.30.540.10">
    <property type="entry name" value="Fructose-1,6-Bisphosphatase, subunit A, domain 1"/>
    <property type="match status" value="1"/>
</dbReference>
<dbReference type="FunFam" id="3.30.540.10:FF:000004">
    <property type="entry name" value="Inositol-1-monophosphatase"/>
    <property type="match status" value="1"/>
</dbReference>
<dbReference type="EC" id="3.1.3.25" evidence="9"/>
<dbReference type="PANTHER" id="PTHR20854:SF4">
    <property type="entry name" value="INOSITOL-1-MONOPHOSPHATASE-RELATED"/>
    <property type="match status" value="1"/>
</dbReference>
<evidence type="ECO:0000256" key="7">
    <source>
        <dbReference type="ARBA" id="ARBA00022842"/>
    </source>
</evidence>
<dbReference type="GO" id="GO:0046854">
    <property type="term" value="P:phosphatidylinositol phosphate biosynthetic process"/>
    <property type="evidence" value="ECO:0007669"/>
    <property type="project" value="InterPro"/>
</dbReference>
<dbReference type="CDD" id="cd01639">
    <property type="entry name" value="IMPase"/>
    <property type="match status" value="1"/>
</dbReference>
<keyword evidence="7 8" id="KW-0460">Magnesium</keyword>
<dbReference type="SUPFAM" id="SSF56655">
    <property type="entry name" value="Carbohydrate phosphatase"/>
    <property type="match status" value="1"/>
</dbReference>
<dbReference type="Pfam" id="PF00459">
    <property type="entry name" value="Inositol_P"/>
    <property type="match status" value="1"/>
</dbReference>
<sequence>MSKNCPSQSYGGDKKNDKKDKFDMDKCFEVAYEAIRKATDNVMAAIKLEQPFKSVKTTRDLLTKWDTEIEKMLMCSIKAEYPNHKIIAEAKQNRHHWKGPKMTDEPTWFIDSIDGTRNFVHGFPYVGLTVAFFVNKQPEFGIMWNPLIDQCFASRRGLGTYMNAERIHVTKHSTLAEALVLHDLDTNMDQLPEALENISRVAQIAHAMRSLGSAAASMCMIARGLADAYYNFGCHCWDIAAPMLIVQEAGGVVLDPSLKPVDIMSRRVLVAATPQLAEELSKQLVAIDISPKGEAACSKTQED</sequence>